<evidence type="ECO:0000313" key="3">
    <source>
        <dbReference type="Proteomes" id="UP000031668"/>
    </source>
</evidence>
<evidence type="ECO:0000256" key="1">
    <source>
        <dbReference type="SAM" id="Phobius"/>
    </source>
</evidence>
<keyword evidence="1" id="KW-0812">Transmembrane</keyword>
<feature type="transmembrane region" description="Helical" evidence="1">
    <location>
        <begin position="70"/>
        <end position="88"/>
    </location>
</feature>
<dbReference type="AlphaFoldDB" id="A0A0C2MG70"/>
<dbReference type="Proteomes" id="UP000031668">
    <property type="component" value="Unassembled WGS sequence"/>
</dbReference>
<proteinExistence type="predicted"/>
<keyword evidence="3" id="KW-1185">Reference proteome</keyword>
<comment type="caution">
    <text evidence="2">The sequence shown here is derived from an EMBL/GenBank/DDBJ whole genome shotgun (WGS) entry which is preliminary data.</text>
</comment>
<organism evidence="2 3">
    <name type="scientific">Thelohanellus kitauei</name>
    <name type="common">Myxosporean</name>
    <dbReference type="NCBI Taxonomy" id="669202"/>
    <lineage>
        <taxon>Eukaryota</taxon>
        <taxon>Metazoa</taxon>
        <taxon>Cnidaria</taxon>
        <taxon>Myxozoa</taxon>
        <taxon>Myxosporea</taxon>
        <taxon>Bivalvulida</taxon>
        <taxon>Platysporina</taxon>
        <taxon>Myxobolidae</taxon>
        <taxon>Thelohanellus</taxon>
    </lineage>
</organism>
<sequence length="99" mass="11396">MFGDLPQYPLNIRYTCKIPKVVKFVKDDNSKIRSKLQVTFGRIYFEPSAYAPRDKEMKCEADDNVIHGKGVSFLLSFIGSCMIVLAAYHRAKREYAKLD</sequence>
<keyword evidence="1" id="KW-0472">Membrane</keyword>
<reference evidence="2 3" key="1">
    <citation type="journal article" date="2014" name="Genome Biol. Evol.">
        <title>The genome of the myxosporean Thelohanellus kitauei shows adaptations to nutrient acquisition within its fish host.</title>
        <authorList>
            <person name="Yang Y."/>
            <person name="Xiong J."/>
            <person name="Zhou Z."/>
            <person name="Huo F."/>
            <person name="Miao W."/>
            <person name="Ran C."/>
            <person name="Liu Y."/>
            <person name="Zhang J."/>
            <person name="Feng J."/>
            <person name="Wang M."/>
            <person name="Wang M."/>
            <person name="Wang L."/>
            <person name="Yao B."/>
        </authorList>
    </citation>
    <scope>NUCLEOTIDE SEQUENCE [LARGE SCALE GENOMIC DNA]</scope>
    <source>
        <strain evidence="2">Wuqing</strain>
    </source>
</reference>
<accession>A0A0C2MG70</accession>
<evidence type="ECO:0000313" key="2">
    <source>
        <dbReference type="EMBL" id="KII60676.1"/>
    </source>
</evidence>
<keyword evidence="1" id="KW-1133">Transmembrane helix</keyword>
<dbReference type="EMBL" id="JWZT01005524">
    <property type="protein sequence ID" value="KII60676.1"/>
    <property type="molecule type" value="Genomic_DNA"/>
</dbReference>
<gene>
    <name evidence="2" type="ORF">RF11_11772</name>
</gene>
<protein>
    <submittedName>
        <fullName evidence="2">Uncharacterized protein</fullName>
    </submittedName>
</protein>
<name>A0A0C2MG70_THEKT</name>